<comment type="caution">
    <text evidence="1">The sequence shown here is derived from an EMBL/GenBank/DDBJ whole genome shotgun (WGS) entry which is preliminary data.</text>
</comment>
<sequence length="95" mass="10798">MTNIDDAVRLLLDNGYMVMKASHQMQRPAGEDEELAFGKSAYSVEEFCMLHGIGRTFFYDLLKNGRGPEIMKVGRRTLISRGAAEHWCSKMELAR</sequence>
<reference evidence="1 2" key="1">
    <citation type="submission" date="2023-08" db="EMBL/GenBank/DDBJ databases">
        <title>Functional and genomic diversity of the sorghum phyllosphere microbiome.</title>
        <authorList>
            <person name="Shade A."/>
        </authorList>
    </citation>
    <scope>NUCLEOTIDE SEQUENCE [LARGE SCALE GENOMIC DNA]</scope>
    <source>
        <strain evidence="1 2">SORGH_AS_0335</strain>
    </source>
</reference>
<keyword evidence="2" id="KW-1185">Reference proteome</keyword>
<dbReference type="RefSeq" id="WP_309831492.1">
    <property type="nucleotide sequence ID" value="NZ_JAVIZX010000001.1"/>
</dbReference>
<name>A0ABU1IIX5_9BURK</name>
<accession>A0ABU1IIX5</accession>
<dbReference type="EMBL" id="JAVIZX010000001">
    <property type="protein sequence ID" value="MDR6216234.1"/>
    <property type="molecule type" value="Genomic_DNA"/>
</dbReference>
<dbReference type="Proteomes" id="UP001267710">
    <property type="component" value="Unassembled WGS sequence"/>
</dbReference>
<proteinExistence type="predicted"/>
<gene>
    <name evidence="1" type="ORF">QE399_003923</name>
</gene>
<evidence type="ECO:0000313" key="1">
    <source>
        <dbReference type="EMBL" id="MDR6216234.1"/>
    </source>
</evidence>
<organism evidence="1 2">
    <name type="scientific">Paracidovorax wautersii</name>
    <dbReference type="NCBI Taxonomy" id="1177982"/>
    <lineage>
        <taxon>Bacteria</taxon>
        <taxon>Pseudomonadati</taxon>
        <taxon>Pseudomonadota</taxon>
        <taxon>Betaproteobacteria</taxon>
        <taxon>Burkholderiales</taxon>
        <taxon>Comamonadaceae</taxon>
        <taxon>Paracidovorax</taxon>
    </lineage>
</organism>
<evidence type="ECO:0000313" key="2">
    <source>
        <dbReference type="Proteomes" id="UP001267710"/>
    </source>
</evidence>
<protein>
    <submittedName>
        <fullName evidence="1">Excisionase family DNA binding protein</fullName>
    </submittedName>
</protein>